<dbReference type="GO" id="GO:0005242">
    <property type="term" value="F:inward rectifier potassium channel activity"/>
    <property type="evidence" value="ECO:0007669"/>
    <property type="project" value="InterPro"/>
</dbReference>
<evidence type="ECO:0000256" key="5">
    <source>
        <dbReference type="ARBA" id="ARBA00022882"/>
    </source>
</evidence>
<keyword evidence="17" id="KW-1185">Reference proteome</keyword>
<comment type="subcellular location">
    <subcellularLocation>
        <location evidence="1 11">Membrane</location>
        <topology evidence="1 11">Multi-pass membrane protein</topology>
    </subcellularLocation>
</comment>
<evidence type="ECO:0000313" key="17">
    <source>
        <dbReference type="Proteomes" id="UP000239649"/>
    </source>
</evidence>
<protein>
    <submittedName>
        <fullName evidence="16">G -activated inward rectifier potassium channel 4-like</fullName>
    </submittedName>
</protein>
<feature type="transmembrane region" description="Helical" evidence="13">
    <location>
        <begin position="89"/>
        <end position="114"/>
    </location>
</feature>
<dbReference type="SUPFAM" id="SSF81324">
    <property type="entry name" value="Voltage-gated potassium channels"/>
    <property type="match status" value="1"/>
</dbReference>
<keyword evidence="7 13" id="KW-1133">Transmembrane helix</keyword>
<evidence type="ECO:0000259" key="14">
    <source>
        <dbReference type="Pfam" id="PF01007"/>
    </source>
</evidence>
<feature type="compositionally biased region" description="Pro residues" evidence="12">
    <location>
        <begin position="32"/>
        <end position="42"/>
    </location>
</feature>
<dbReference type="GO" id="GO:0034765">
    <property type="term" value="P:regulation of monoatomic ion transmembrane transport"/>
    <property type="evidence" value="ECO:0007669"/>
    <property type="project" value="TreeGrafter"/>
</dbReference>
<feature type="domain" description="Inward rectifier potassium channel C-terminal" evidence="15">
    <location>
        <begin position="202"/>
        <end position="359"/>
    </location>
</feature>
<name>A0A2P6V598_9CHLO</name>
<dbReference type="PRINTS" id="PR01320">
    <property type="entry name" value="KIRCHANNEL"/>
</dbReference>
<evidence type="ECO:0000259" key="15">
    <source>
        <dbReference type="Pfam" id="PF17655"/>
    </source>
</evidence>
<feature type="region of interest" description="Disordered" evidence="12">
    <location>
        <begin position="1"/>
        <end position="42"/>
    </location>
</feature>
<dbReference type="InterPro" id="IPR041647">
    <property type="entry name" value="IRK_C"/>
</dbReference>
<evidence type="ECO:0000256" key="10">
    <source>
        <dbReference type="ARBA" id="ARBA00023303"/>
    </source>
</evidence>
<organism evidence="16 17">
    <name type="scientific">Micractinium conductrix</name>
    <dbReference type="NCBI Taxonomy" id="554055"/>
    <lineage>
        <taxon>Eukaryota</taxon>
        <taxon>Viridiplantae</taxon>
        <taxon>Chlorophyta</taxon>
        <taxon>core chlorophytes</taxon>
        <taxon>Trebouxiophyceae</taxon>
        <taxon>Chlorellales</taxon>
        <taxon>Chlorellaceae</taxon>
        <taxon>Chlorella clade</taxon>
        <taxon>Micractinium</taxon>
    </lineage>
</organism>
<evidence type="ECO:0000256" key="1">
    <source>
        <dbReference type="ARBA" id="ARBA00004141"/>
    </source>
</evidence>
<accession>A0A2P6V598</accession>
<evidence type="ECO:0000256" key="12">
    <source>
        <dbReference type="SAM" id="MobiDB-lite"/>
    </source>
</evidence>
<gene>
    <name evidence="16" type="ORF">C2E20_7248</name>
</gene>
<evidence type="ECO:0000256" key="11">
    <source>
        <dbReference type="RuleBase" id="RU003822"/>
    </source>
</evidence>
<dbReference type="InterPro" id="IPR013518">
    <property type="entry name" value="K_chnl_inward-rec_Kir_cyto"/>
</dbReference>
<dbReference type="PANTHER" id="PTHR11767:SF102">
    <property type="entry name" value="INWARDLY RECTIFYING POTASSIUM CHANNEL 1, ISOFORM F"/>
    <property type="match status" value="1"/>
</dbReference>
<dbReference type="GO" id="GO:0005886">
    <property type="term" value="C:plasma membrane"/>
    <property type="evidence" value="ECO:0007669"/>
    <property type="project" value="TreeGrafter"/>
</dbReference>
<keyword evidence="2 11" id="KW-0813">Transport</keyword>
<evidence type="ECO:0000256" key="9">
    <source>
        <dbReference type="ARBA" id="ARBA00023136"/>
    </source>
</evidence>
<dbReference type="OrthoDB" id="273257at2759"/>
<proteinExistence type="inferred from homology"/>
<keyword evidence="4 11" id="KW-0812">Transmembrane</keyword>
<dbReference type="Gene3D" id="1.10.287.70">
    <property type="match status" value="1"/>
</dbReference>
<dbReference type="Pfam" id="PF17655">
    <property type="entry name" value="IRK_C"/>
    <property type="match status" value="1"/>
</dbReference>
<dbReference type="Gene3D" id="2.60.40.1400">
    <property type="entry name" value="G protein-activated inward rectifier potassium channel 1"/>
    <property type="match status" value="1"/>
</dbReference>
<dbReference type="EMBL" id="LHPF02000028">
    <property type="protein sequence ID" value="PSC69266.1"/>
    <property type="molecule type" value="Genomic_DNA"/>
</dbReference>
<sequence>MRSNGLAPGTSQGGLSPAPSGGIQTPLLSRTPTPPLSRGPTPPLFLSSRVFDARQRKLAVERVNLARHWQLTYLSDLYHTLVNLPWYRFYLFFFVCYVSMYAAYAAFYMAAGAAPPSQCITMVDNYWHAFWFSMTSSATIGYGHQAPDPDCYLLQVGLMCQVLTSLLFEASLLGLVFARISNSAGRSATIRFSECLSMYRGEDGLYRLSFRVANIRRHQLLSPKVRMLLMRRHATHPFSSGGSSSEYIYSELRSQHVGGGFLWLGVPSVIEHNIDERSPLWGMAVEEIQGADMEIIVLLGGTDETTARAMEARHSYVPADIRWEQHFEPCIRRGRSGKLGVDFARFDSTQNLRGPSCEASGGVPFVPSGSSLAGAAAAQRNGPSSSTPAGGPAAQVQHVTFASAPGMPAPAAVAAAAMAESPFASGPDALAAPHAADVLPGTVADA</sequence>
<dbReference type="STRING" id="554055.A0A2P6V598"/>
<keyword evidence="8 11" id="KW-0406">Ion transport</keyword>
<dbReference type="PANTHER" id="PTHR11767">
    <property type="entry name" value="INWARD RECTIFIER POTASSIUM CHANNEL"/>
    <property type="match status" value="1"/>
</dbReference>
<evidence type="ECO:0000256" key="3">
    <source>
        <dbReference type="ARBA" id="ARBA00022538"/>
    </source>
</evidence>
<evidence type="ECO:0000313" key="16">
    <source>
        <dbReference type="EMBL" id="PSC69266.1"/>
    </source>
</evidence>
<dbReference type="GO" id="GO:0034702">
    <property type="term" value="C:monoatomic ion channel complex"/>
    <property type="evidence" value="ECO:0007669"/>
    <property type="project" value="UniProtKB-KW"/>
</dbReference>
<dbReference type="GO" id="GO:1990573">
    <property type="term" value="P:potassium ion import across plasma membrane"/>
    <property type="evidence" value="ECO:0007669"/>
    <property type="project" value="TreeGrafter"/>
</dbReference>
<evidence type="ECO:0000256" key="13">
    <source>
        <dbReference type="SAM" id="Phobius"/>
    </source>
</evidence>
<evidence type="ECO:0000256" key="2">
    <source>
        <dbReference type="ARBA" id="ARBA00022448"/>
    </source>
</evidence>
<dbReference type="Proteomes" id="UP000239649">
    <property type="component" value="Unassembled WGS sequence"/>
</dbReference>
<dbReference type="InterPro" id="IPR040445">
    <property type="entry name" value="Kir_TM"/>
</dbReference>
<keyword evidence="10 11" id="KW-0407">Ion channel</keyword>
<dbReference type="InterPro" id="IPR016449">
    <property type="entry name" value="K_chnl_inward-rec_Kir"/>
</dbReference>
<evidence type="ECO:0000256" key="6">
    <source>
        <dbReference type="ARBA" id="ARBA00022958"/>
    </source>
</evidence>
<feature type="domain" description="Potassium channel inwardly rectifying transmembrane" evidence="14">
    <location>
        <begin position="59"/>
        <end position="182"/>
    </location>
</feature>
<reference evidence="16 17" key="1">
    <citation type="journal article" date="2018" name="Plant J.">
        <title>Genome sequences of Chlorella sorokiniana UTEX 1602 and Micractinium conductrix SAG 241.80: implications to maltose excretion by a green alga.</title>
        <authorList>
            <person name="Arriola M.B."/>
            <person name="Velmurugan N."/>
            <person name="Zhang Y."/>
            <person name="Plunkett M.H."/>
            <person name="Hondzo H."/>
            <person name="Barney B.M."/>
        </authorList>
    </citation>
    <scope>NUCLEOTIDE SEQUENCE [LARGE SCALE GENOMIC DNA]</scope>
    <source>
        <strain evidence="16 17">SAG 241.80</strain>
    </source>
</reference>
<dbReference type="SUPFAM" id="SSF81296">
    <property type="entry name" value="E set domains"/>
    <property type="match status" value="1"/>
</dbReference>
<feature type="compositionally biased region" description="Polar residues" evidence="12">
    <location>
        <begin position="1"/>
        <end position="14"/>
    </location>
</feature>
<keyword evidence="3 11" id="KW-0633">Potassium transport</keyword>
<comment type="caution">
    <text evidence="16">The sequence shown here is derived from an EMBL/GenBank/DDBJ whole genome shotgun (WGS) entry which is preliminary data.</text>
</comment>
<keyword evidence="5 11" id="KW-0851">Voltage-gated channel</keyword>
<dbReference type="AlphaFoldDB" id="A0A2P6V598"/>
<evidence type="ECO:0000256" key="8">
    <source>
        <dbReference type="ARBA" id="ARBA00023065"/>
    </source>
</evidence>
<comment type="similarity">
    <text evidence="11">Belongs to the inward rectifier-type potassium channel (TC 1.A.2.1) family.</text>
</comment>
<feature type="region of interest" description="Disordered" evidence="12">
    <location>
        <begin position="374"/>
        <end position="393"/>
    </location>
</feature>
<keyword evidence="6 11" id="KW-0630">Potassium</keyword>
<keyword evidence="9 13" id="KW-0472">Membrane</keyword>
<dbReference type="Pfam" id="PF01007">
    <property type="entry name" value="IRK"/>
    <property type="match status" value="1"/>
</dbReference>
<dbReference type="InterPro" id="IPR014756">
    <property type="entry name" value="Ig_E-set"/>
</dbReference>
<evidence type="ECO:0000256" key="4">
    <source>
        <dbReference type="ARBA" id="ARBA00022692"/>
    </source>
</evidence>
<evidence type="ECO:0000256" key="7">
    <source>
        <dbReference type="ARBA" id="ARBA00022989"/>
    </source>
</evidence>